<comment type="subcellular location">
    <subcellularLocation>
        <location evidence="2 13">Cell membrane</location>
        <topology evidence="2 13">Multi-pass membrane protein</topology>
    </subcellularLocation>
</comment>
<evidence type="ECO:0000256" key="13">
    <source>
        <dbReference type="RuleBase" id="RU003943"/>
    </source>
</evidence>
<accession>A0A2M8G0Y5</accession>
<comment type="caution">
    <text evidence="15">The sequence shown here is derived from an EMBL/GenBank/DDBJ whole genome shotgun (WGS) entry which is preliminary data.</text>
</comment>
<evidence type="ECO:0000256" key="5">
    <source>
        <dbReference type="ARBA" id="ARBA00022475"/>
    </source>
</evidence>
<feature type="transmembrane region" description="Helical" evidence="14">
    <location>
        <begin position="246"/>
        <end position="262"/>
    </location>
</feature>
<dbReference type="GO" id="GO:0055085">
    <property type="term" value="P:transmembrane transport"/>
    <property type="evidence" value="ECO:0007669"/>
    <property type="project" value="InterPro"/>
</dbReference>
<dbReference type="PANTHER" id="PTHR30477">
    <property type="entry name" value="ABC-TRANSPORTER METAL-BINDING PROTEIN"/>
    <property type="match status" value="1"/>
</dbReference>
<evidence type="ECO:0000256" key="9">
    <source>
        <dbReference type="ARBA" id="ARBA00022989"/>
    </source>
</evidence>
<organism evidence="15 16">
    <name type="scientific">Candidatus Colwellbacteria bacterium CG_4_9_14_0_2_um_filter_50_12</name>
    <dbReference type="NCBI Taxonomy" id="1974538"/>
    <lineage>
        <taxon>Bacteria</taxon>
        <taxon>Candidatus Colwelliibacteriota</taxon>
    </lineage>
</organism>
<evidence type="ECO:0000256" key="12">
    <source>
        <dbReference type="ARBA" id="ARBA00040080"/>
    </source>
</evidence>
<evidence type="ECO:0000256" key="3">
    <source>
        <dbReference type="ARBA" id="ARBA00008034"/>
    </source>
</evidence>
<dbReference type="GO" id="GO:0006829">
    <property type="term" value="P:zinc ion transport"/>
    <property type="evidence" value="ECO:0007669"/>
    <property type="project" value="UniProtKB-KW"/>
</dbReference>
<dbReference type="GO" id="GO:0043190">
    <property type="term" value="C:ATP-binding cassette (ABC) transporter complex"/>
    <property type="evidence" value="ECO:0007669"/>
    <property type="project" value="InterPro"/>
</dbReference>
<evidence type="ECO:0000256" key="8">
    <source>
        <dbReference type="ARBA" id="ARBA00022906"/>
    </source>
</evidence>
<feature type="transmembrane region" description="Helical" evidence="14">
    <location>
        <begin position="174"/>
        <end position="190"/>
    </location>
</feature>
<evidence type="ECO:0000313" key="16">
    <source>
        <dbReference type="Proteomes" id="UP000229674"/>
    </source>
</evidence>
<keyword evidence="7" id="KW-0862">Zinc</keyword>
<feature type="transmembrane region" description="Helical" evidence="14">
    <location>
        <begin position="220"/>
        <end position="240"/>
    </location>
</feature>
<feature type="transmembrane region" description="Helical" evidence="14">
    <location>
        <begin position="95"/>
        <end position="113"/>
    </location>
</feature>
<keyword evidence="4 13" id="KW-0813">Transport</keyword>
<dbReference type="GO" id="GO:0010043">
    <property type="term" value="P:response to zinc ion"/>
    <property type="evidence" value="ECO:0007669"/>
    <property type="project" value="TreeGrafter"/>
</dbReference>
<keyword evidence="11 14" id="KW-0472">Membrane</keyword>
<comment type="similarity">
    <text evidence="3 13">Belongs to the ABC-3 integral membrane protein family.</text>
</comment>
<dbReference type="PANTHER" id="PTHR30477:SF23">
    <property type="entry name" value="HIGH-AFFINITY ZINC UPTAKE SYSTEM MEMBRANE PROTEIN ZNUB"/>
    <property type="match status" value="1"/>
</dbReference>
<dbReference type="EMBL" id="PFQX01000048">
    <property type="protein sequence ID" value="PJC65323.1"/>
    <property type="molecule type" value="Genomic_DNA"/>
</dbReference>
<feature type="transmembrane region" description="Helical" evidence="14">
    <location>
        <begin position="59"/>
        <end position="83"/>
    </location>
</feature>
<dbReference type="Pfam" id="PF00950">
    <property type="entry name" value="ABC-3"/>
    <property type="match status" value="1"/>
</dbReference>
<keyword evidence="5" id="KW-1003">Cell membrane</keyword>
<dbReference type="Gene3D" id="1.10.3470.10">
    <property type="entry name" value="ABC transporter involved in vitamin B12 uptake, BtuC"/>
    <property type="match status" value="1"/>
</dbReference>
<feature type="transmembrane region" description="Helical" evidence="14">
    <location>
        <begin position="196"/>
        <end position="213"/>
    </location>
</feature>
<keyword evidence="9 14" id="KW-1133">Transmembrane helix</keyword>
<evidence type="ECO:0000256" key="6">
    <source>
        <dbReference type="ARBA" id="ARBA00022692"/>
    </source>
</evidence>
<keyword evidence="8" id="KW-0864">Zinc transport</keyword>
<dbReference type="Proteomes" id="UP000229674">
    <property type="component" value="Unassembled WGS sequence"/>
</dbReference>
<proteinExistence type="inferred from homology"/>
<feature type="transmembrane region" description="Helical" evidence="14">
    <location>
        <begin position="18"/>
        <end position="39"/>
    </location>
</feature>
<dbReference type="InterPro" id="IPR037294">
    <property type="entry name" value="ABC_BtuC-like"/>
</dbReference>
<sequence length="267" mass="27736">MSTTTNMAIITFITNNPYYVLLALSTAVAAGILGAFAVMRRMALASDPISHIALPGLGLALLLKINPLIGAAATLLVGALLIWSFEKRTRIATETLIGVVFSLALAIGSIVTSGEELIDALLGNYSNVSPTEFFVGIAVVIAIIAFLLAKRQELTLAILSPDLAKTSGVATDRLNLYFLLAFVATVLLGLRFVGVLLMGSLVIIPAAVAKNLARSMRGMITIGAAVAVASVLAGLAGAIYLHLPTGPAIVTVAAAIFILSLLKKQRD</sequence>
<gene>
    <name evidence="15" type="ORF">CO020_01265</name>
</gene>
<comment type="function">
    <text evidence="1">Involved in the high-affinity zinc uptake transport system.</text>
</comment>
<keyword evidence="10" id="KW-0406">Ion transport</keyword>
<evidence type="ECO:0000256" key="14">
    <source>
        <dbReference type="SAM" id="Phobius"/>
    </source>
</evidence>
<evidence type="ECO:0000256" key="7">
    <source>
        <dbReference type="ARBA" id="ARBA00022833"/>
    </source>
</evidence>
<keyword evidence="6 13" id="KW-0812">Transmembrane</keyword>
<evidence type="ECO:0000256" key="10">
    <source>
        <dbReference type="ARBA" id="ARBA00023065"/>
    </source>
</evidence>
<name>A0A2M8G0Y5_9BACT</name>
<protein>
    <recommendedName>
        <fullName evidence="12">High-affinity zinc uptake system membrane protein ZnuB</fullName>
    </recommendedName>
</protein>
<evidence type="ECO:0000256" key="4">
    <source>
        <dbReference type="ARBA" id="ARBA00022448"/>
    </source>
</evidence>
<dbReference type="SUPFAM" id="SSF81345">
    <property type="entry name" value="ABC transporter involved in vitamin B12 uptake, BtuC"/>
    <property type="match status" value="1"/>
</dbReference>
<dbReference type="AlphaFoldDB" id="A0A2M8G0Y5"/>
<dbReference type="InterPro" id="IPR001626">
    <property type="entry name" value="ABC_TroCD"/>
</dbReference>
<evidence type="ECO:0000256" key="1">
    <source>
        <dbReference type="ARBA" id="ARBA00002313"/>
    </source>
</evidence>
<feature type="transmembrane region" description="Helical" evidence="14">
    <location>
        <begin position="133"/>
        <end position="149"/>
    </location>
</feature>
<reference evidence="16" key="1">
    <citation type="submission" date="2017-09" db="EMBL/GenBank/DDBJ databases">
        <title>Depth-based differentiation of microbial function through sediment-hosted aquifers and enrichment of novel symbionts in the deep terrestrial subsurface.</title>
        <authorList>
            <person name="Probst A.J."/>
            <person name="Ladd B."/>
            <person name="Jarett J.K."/>
            <person name="Geller-Mcgrath D.E."/>
            <person name="Sieber C.M.K."/>
            <person name="Emerson J.B."/>
            <person name="Anantharaman K."/>
            <person name="Thomas B.C."/>
            <person name="Malmstrom R."/>
            <person name="Stieglmeier M."/>
            <person name="Klingl A."/>
            <person name="Woyke T."/>
            <person name="Ryan C.M."/>
            <person name="Banfield J.F."/>
        </authorList>
    </citation>
    <scope>NUCLEOTIDE SEQUENCE [LARGE SCALE GENOMIC DNA]</scope>
</reference>
<evidence type="ECO:0000256" key="11">
    <source>
        <dbReference type="ARBA" id="ARBA00023136"/>
    </source>
</evidence>
<evidence type="ECO:0000256" key="2">
    <source>
        <dbReference type="ARBA" id="ARBA00004651"/>
    </source>
</evidence>
<evidence type="ECO:0000313" key="15">
    <source>
        <dbReference type="EMBL" id="PJC65323.1"/>
    </source>
</evidence>